<dbReference type="GeneID" id="36395786"/>
<name>A0A0N7L6I4_PLAHL</name>
<sequence>MCRIINPSEAFFMPPTGTDTPFLASPVLESLCPLYSSKAAEVQTRPTTKTVLPLRSGLQFMLSSEGVQFLDLAFVEEVKARVAELISTATSSDVFSNNARLAQKTLKFRSIMQHTQTSDMAIAAL</sequence>
<protein>
    <submittedName>
        <fullName evidence="1">Uncharacterized protein</fullName>
    </submittedName>
</protein>
<reference evidence="2" key="1">
    <citation type="submission" date="2014-09" db="EMBL/GenBank/DDBJ databases">
        <authorList>
            <person name="Sharma Rahul"/>
            <person name="Thines Marco"/>
        </authorList>
    </citation>
    <scope>NUCLEOTIDE SEQUENCE [LARGE SCALE GENOMIC DNA]</scope>
</reference>
<evidence type="ECO:0000313" key="2">
    <source>
        <dbReference type="Proteomes" id="UP000054928"/>
    </source>
</evidence>
<organism evidence="1 2">
    <name type="scientific">Plasmopara halstedii</name>
    <name type="common">Downy mildew of sunflower</name>
    <dbReference type="NCBI Taxonomy" id="4781"/>
    <lineage>
        <taxon>Eukaryota</taxon>
        <taxon>Sar</taxon>
        <taxon>Stramenopiles</taxon>
        <taxon>Oomycota</taxon>
        <taxon>Peronosporomycetes</taxon>
        <taxon>Peronosporales</taxon>
        <taxon>Peronosporaceae</taxon>
        <taxon>Plasmopara</taxon>
    </lineage>
</organism>
<dbReference type="RefSeq" id="XP_024580732.1">
    <property type="nucleotide sequence ID" value="XM_024730456.1"/>
</dbReference>
<dbReference type="OrthoDB" id="103220at2759"/>
<dbReference type="Proteomes" id="UP000054928">
    <property type="component" value="Unassembled WGS sequence"/>
</dbReference>
<proteinExistence type="predicted"/>
<evidence type="ECO:0000313" key="1">
    <source>
        <dbReference type="EMBL" id="CEG44363.1"/>
    </source>
</evidence>
<keyword evidence="2" id="KW-1185">Reference proteome</keyword>
<dbReference type="EMBL" id="CCYD01001204">
    <property type="protein sequence ID" value="CEG44363.1"/>
    <property type="molecule type" value="Genomic_DNA"/>
</dbReference>
<accession>A0A0N7L6I4</accession>
<dbReference type="AlphaFoldDB" id="A0A0N7L6I4"/>